<organism evidence="4 5">
    <name type="scientific">Streptococcus himalayensis</name>
    <dbReference type="NCBI Taxonomy" id="1888195"/>
    <lineage>
        <taxon>Bacteria</taxon>
        <taxon>Bacillati</taxon>
        <taxon>Bacillota</taxon>
        <taxon>Bacilli</taxon>
        <taxon>Lactobacillales</taxon>
        <taxon>Streptococcaceae</taxon>
        <taxon>Streptococcus</taxon>
    </lineage>
</organism>
<comment type="similarity">
    <text evidence="1">Belongs to the UPF0177 family.</text>
</comment>
<feature type="transmembrane region" description="Helical" evidence="2">
    <location>
        <begin position="37"/>
        <end position="59"/>
    </location>
</feature>
<name>A0A917A3I4_9STRE</name>
<accession>A0A917A3I4</accession>
<keyword evidence="2" id="KW-0472">Membrane</keyword>
<gene>
    <name evidence="4" type="ORF">GCM10011510_02090</name>
</gene>
<keyword evidence="5" id="KW-1185">Reference proteome</keyword>
<dbReference type="RefSeq" id="WP_068989603.1">
    <property type="nucleotide sequence ID" value="NZ_BMJN01000002.1"/>
</dbReference>
<dbReference type="PANTHER" id="PTHR36435:SF1">
    <property type="entry name" value="CAAX AMINO TERMINAL PROTEASE FAMILY PROTEIN"/>
    <property type="match status" value="1"/>
</dbReference>
<keyword evidence="4" id="KW-0378">Hydrolase</keyword>
<reference evidence="4" key="1">
    <citation type="journal article" date="2014" name="Int. J. Syst. Evol. Microbiol.">
        <title>Complete genome sequence of Corynebacterium casei LMG S-19264T (=DSM 44701T), isolated from a smear-ripened cheese.</title>
        <authorList>
            <consortium name="US DOE Joint Genome Institute (JGI-PGF)"/>
            <person name="Walter F."/>
            <person name="Albersmeier A."/>
            <person name="Kalinowski J."/>
            <person name="Ruckert C."/>
        </authorList>
    </citation>
    <scope>NUCLEOTIDE SEQUENCE</scope>
    <source>
        <strain evidence="4">CGMCC 1.15533</strain>
    </source>
</reference>
<evidence type="ECO:0000256" key="2">
    <source>
        <dbReference type="SAM" id="Phobius"/>
    </source>
</evidence>
<feature type="transmembrane region" description="Helical" evidence="2">
    <location>
        <begin position="12"/>
        <end position="31"/>
    </location>
</feature>
<dbReference type="EMBL" id="BMJN01000002">
    <property type="protein sequence ID" value="GGE24573.1"/>
    <property type="molecule type" value="Genomic_DNA"/>
</dbReference>
<dbReference type="Proteomes" id="UP000660801">
    <property type="component" value="Unassembled WGS sequence"/>
</dbReference>
<evidence type="ECO:0000256" key="1">
    <source>
        <dbReference type="ARBA" id="ARBA00009067"/>
    </source>
</evidence>
<sequence length="214" mass="24933">MKNQIRNWSFMVILLFSYQCGIPFIFSLPILSNLSDVVYYFVGYSLVAIHGLLAGYFLYKHEALKKPKWKWRFLGVLLGAFGLILVWSFLTSLVMPVTRNQEALNQLNQDDLTALFFVYAAIIAPITEELVFRGLILFNFKSCPIPFLDRFVSASLFSLIHVLQHGFLWTDFIRYFGIGWILVWVFKKTGSVYYSIVSHMSYNLFLRIIMLFFA</sequence>
<evidence type="ECO:0000259" key="3">
    <source>
        <dbReference type="Pfam" id="PF02517"/>
    </source>
</evidence>
<dbReference type="OrthoDB" id="8607342at2"/>
<feature type="transmembrane region" description="Helical" evidence="2">
    <location>
        <begin position="71"/>
        <end position="94"/>
    </location>
</feature>
<comment type="caution">
    <text evidence="4">The sequence shown here is derived from an EMBL/GenBank/DDBJ whole genome shotgun (WGS) entry which is preliminary data.</text>
</comment>
<dbReference type="Pfam" id="PF02517">
    <property type="entry name" value="Rce1-like"/>
    <property type="match status" value="1"/>
</dbReference>
<feature type="domain" description="CAAX prenyl protease 2/Lysostaphin resistance protein A-like" evidence="3">
    <location>
        <begin position="113"/>
        <end position="205"/>
    </location>
</feature>
<dbReference type="InterPro" id="IPR052710">
    <property type="entry name" value="CAAX_protease"/>
</dbReference>
<evidence type="ECO:0000313" key="4">
    <source>
        <dbReference type="EMBL" id="GGE24573.1"/>
    </source>
</evidence>
<evidence type="ECO:0000313" key="5">
    <source>
        <dbReference type="Proteomes" id="UP000660801"/>
    </source>
</evidence>
<feature type="transmembrane region" description="Helical" evidence="2">
    <location>
        <begin position="192"/>
        <end position="213"/>
    </location>
</feature>
<feature type="transmembrane region" description="Helical" evidence="2">
    <location>
        <begin position="166"/>
        <end position="186"/>
    </location>
</feature>
<keyword evidence="4" id="KW-0645">Protease</keyword>
<reference evidence="4" key="2">
    <citation type="submission" date="2020-09" db="EMBL/GenBank/DDBJ databases">
        <authorList>
            <person name="Sun Q."/>
            <person name="Zhou Y."/>
        </authorList>
    </citation>
    <scope>NUCLEOTIDE SEQUENCE</scope>
    <source>
        <strain evidence="4">CGMCC 1.15533</strain>
    </source>
</reference>
<proteinExistence type="inferred from homology"/>
<dbReference type="GO" id="GO:0006508">
    <property type="term" value="P:proteolysis"/>
    <property type="evidence" value="ECO:0007669"/>
    <property type="project" value="UniProtKB-KW"/>
</dbReference>
<feature type="transmembrane region" description="Helical" evidence="2">
    <location>
        <begin position="114"/>
        <end position="132"/>
    </location>
</feature>
<dbReference type="AlphaFoldDB" id="A0A917A3I4"/>
<protein>
    <submittedName>
        <fullName evidence="4">CAAX amino protease</fullName>
    </submittedName>
</protein>
<dbReference type="InterPro" id="IPR003675">
    <property type="entry name" value="Rce1/LyrA-like_dom"/>
</dbReference>
<dbReference type="GO" id="GO:0080120">
    <property type="term" value="P:CAAX-box protein maturation"/>
    <property type="evidence" value="ECO:0007669"/>
    <property type="project" value="UniProtKB-ARBA"/>
</dbReference>
<keyword evidence="2" id="KW-1133">Transmembrane helix</keyword>
<keyword evidence="2" id="KW-0812">Transmembrane</keyword>
<dbReference type="GO" id="GO:0004175">
    <property type="term" value="F:endopeptidase activity"/>
    <property type="evidence" value="ECO:0007669"/>
    <property type="project" value="UniProtKB-ARBA"/>
</dbReference>
<dbReference type="PANTHER" id="PTHR36435">
    <property type="entry name" value="SLR1288 PROTEIN"/>
    <property type="match status" value="1"/>
</dbReference>